<dbReference type="EMBL" id="CM056741">
    <property type="protein sequence ID" value="KAJ8684802.1"/>
    <property type="molecule type" value="Genomic_DNA"/>
</dbReference>
<organism evidence="1 2">
    <name type="scientific">Eretmocerus hayati</name>
    <dbReference type="NCBI Taxonomy" id="131215"/>
    <lineage>
        <taxon>Eukaryota</taxon>
        <taxon>Metazoa</taxon>
        <taxon>Ecdysozoa</taxon>
        <taxon>Arthropoda</taxon>
        <taxon>Hexapoda</taxon>
        <taxon>Insecta</taxon>
        <taxon>Pterygota</taxon>
        <taxon>Neoptera</taxon>
        <taxon>Endopterygota</taxon>
        <taxon>Hymenoptera</taxon>
        <taxon>Apocrita</taxon>
        <taxon>Proctotrupomorpha</taxon>
        <taxon>Chalcidoidea</taxon>
        <taxon>Aphelinidae</taxon>
        <taxon>Aphelininae</taxon>
        <taxon>Eretmocerus</taxon>
    </lineage>
</organism>
<protein>
    <submittedName>
        <fullName evidence="1">Uncharacterized protein</fullName>
    </submittedName>
</protein>
<gene>
    <name evidence="1" type="ORF">QAD02_020595</name>
</gene>
<dbReference type="Proteomes" id="UP001239111">
    <property type="component" value="Chromosome 1"/>
</dbReference>
<evidence type="ECO:0000313" key="2">
    <source>
        <dbReference type="Proteomes" id="UP001239111"/>
    </source>
</evidence>
<reference evidence="1" key="1">
    <citation type="submission" date="2023-04" db="EMBL/GenBank/DDBJ databases">
        <title>A chromosome-level genome assembly of the parasitoid wasp Eretmocerus hayati.</title>
        <authorList>
            <person name="Zhong Y."/>
            <person name="Liu S."/>
            <person name="Liu Y."/>
        </authorList>
    </citation>
    <scope>NUCLEOTIDE SEQUENCE</scope>
    <source>
        <strain evidence="1">ZJU_SS_LIU_2023</strain>
    </source>
</reference>
<proteinExistence type="predicted"/>
<keyword evidence="2" id="KW-1185">Reference proteome</keyword>
<name>A0ACC2PN17_9HYME</name>
<accession>A0ACC2PN17</accession>
<comment type="caution">
    <text evidence="1">The sequence shown here is derived from an EMBL/GenBank/DDBJ whole genome shotgun (WGS) entry which is preliminary data.</text>
</comment>
<evidence type="ECO:0000313" key="1">
    <source>
        <dbReference type="EMBL" id="KAJ8684802.1"/>
    </source>
</evidence>
<sequence>MKSSQGMDIRRNIAVVTILLLLLYAQYRTEHGRWLIRQWLVRPMNLNRTRLGEYYTTFWEMREDPAKFHTLYRMRVETYDLLSLLMARLTKNHPSALPPGLRLNICLRYLFIADDISTIALAERIGESTAREVIKEVCQVVIEVLQPIYLRKPTGEKWRYIIADYLLRWNIPNCAGAIDGKHICIECPDNSGTEYYNFKAYFSTVLMAVCDADHIFTLVHVGEMGSNGDAGIFSDCPIGQMLFRKKLGVPKGTANLPGSDVTSPAFFVADDAFPPREDVMKPYGGRNLSETQKIFNYRLSRARRVIASAFGIMANRFRVFRTEIPFQTEVVNNITLACIILHNFLKIHENSLPPQERVYCPPNFVDEDFGNDQVQIGEWRQDPAHFVPIRPVRDALDATARAQNVTDNLCNYFMTPAGELPWQYDKVRSNGEMEF</sequence>